<dbReference type="InterPro" id="IPR026898">
    <property type="entry name" value="PrsW"/>
</dbReference>
<keyword evidence="8" id="KW-1133">Transmembrane helix</keyword>
<organism evidence="12 13">
    <name type="scientific">Paenibacillus aquistagni</name>
    <dbReference type="NCBI Taxonomy" id="1852522"/>
    <lineage>
        <taxon>Bacteria</taxon>
        <taxon>Bacillati</taxon>
        <taxon>Bacillota</taxon>
        <taxon>Bacilli</taxon>
        <taxon>Bacillales</taxon>
        <taxon>Paenibacillaceae</taxon>
        <taxon>Paenibacillus</taxon>
    </lineage>
</organism>
<dbReference type="OrthoDB" id="5504276at2"/>
<evidence type="ECO:0000256" key="7">
    <source>
        <dbReference type="ARBA" id="ARBA00022801"/>
    </source>
</evidence>
<gene>
    <name evidence="12" type="ORF">SAMN06295960_1579</name>
</gene>
<dbReference type="GO" id="GO:0006508">
    <property type="term" value="P:proteolysis"/>
    <property type="evidence" value="ECO:0007669"/>
    <property type="project" value="UniProtKB-KW"/>
</dbReference>
<dbReference type="PANTHER" id="PTHR36844">
    <property type="entry name" value="PROTEASE PRSW"/>
    <property type="match status" value="1"/>
</dbReference>
<evidence type="ECO:0000313" key="12">
    <source>
        <dbReference type="EMBL" id="SMG27299.1"/>
    </source>
</evidence>
<dbReference type="EC" id="3.4.-.-" evidence="11"/>
<comment type="function">
    <text evidence="11">Involved in the degradation of specific anti-sigma factors.</text>
</comment>
<dbReference type="Pfam" id="PF13367">
    <property type="entry name" value="PrsW-protease"/>
    <property type="match status" value="1"/>
</dbReference>
<dbReference type="InterPro" id="IPR023596">
    <property type="entry name" value="Peptidase_PrsW_arch/bac"/>
</dbReference>
<dbReference type="STRING" id="1852522.SAMN06295960_1579"/>
<dbReference type="PANTHER" id="PTHR36844:SF1">
    <property type="entry name" value="PROTEASE PRSW"/>
    <property type="match status" value="1"/>
</dbReference>
<evidence type="ECO:0000256" key="3">
    <source>
        <dbReference type="ARBA" id="ARBA00018997"/>
    </source>
</evidence>
<name>A0A1X7JHN3_9BACL</name>
<keyword evidence="5 11" id="KW-0645">Protease</keyword>
<dbReference type="AlphaFoldDB" id="A0A1X7JHN3"/>
<comment type="subcellular location">
    <subcellularLocation>
        <location evidence="1">Cell membrane</location>
        <topology evidence="1">Multi-pass membrane protein</topology>
    </subcellularLocation>
</comment>
<evidence type="ECO:0000256" key="9">
    <source>
        <dbReference type="ARBA" id="ARBA00023136"/>
    </source>
</evidence>
<sequence length="247" mass="27969">MNYVDAALESITISTPIAAILTAAIAPGIALLVYFYLKDIYASEPIVMVLRIFLVGFLIVLPIMAIQHGFVSLWGSHPLSYSFLISAGVEETVKWFVLYYLIYNHIEFDEHYDGILYAVAVSLGFATVENVMYALSNPASFGFLLVRALLPVSGHALFGVLMGYYMGKAKFSKGHLEKRYLCFSLLIPIFWHGIYDLIMLTMTNWLWFIVPLMLFLWYFGMGKVKRANLRSPFRLMKAEDDSSNLPS</sequence>
<evidence type="ECO:0000256" key="11">
    <source>
        <dbReference type="PIRNR" id="PIRNR016933"/>
    </source>
</evidence>
<dbReference type="PIRSF" id="PIRSF016933">
    <property type="entry name" value="PrsW"/>
    <property type="match status" value="1"/>
</dbReference>
<proteinExistence type="inferred from homology"/>
<dbReference type="RefSeq" id="WP_085493704.1">
    <property type="nucleotide sequence ID" value="NZ_FXAZ01000001.1"/>
</dbReference>
<evidence type="ECO:0000256" key="6">
    <source>
        <dbReference type="ARBA" id="ARBA00022692"/>
    </source>
</evidence>
<keyword evidence="9 11" id="KW-0472">Membrane</keyword>
<evidence type="ECO:0000313" key="13">
    <source>
        <dbReference type="Proteomes" id="UP000193834"/>
    </source>
</evidence>
<dbReference type="GO" id="GO:0005886">
    <property type="term" value="C:plasma membrane"/>
    <property type="evidence" value="ECO:0007669"/>
    <property type="project" value="UniProtKB-SubCell"/>
</dbReference>
<dbReference type="GO" id="GO:0008233">
    <property type="term" value="F:peptidase activity"/>
    <property type="evidence" value="ECO:0007669"/>
    <property type="project" value="UniProtKB-KW"/>
</dbReference>
<keyword evidence="13" id="KW-1185">Reference proteome</keyword>
<keyword evidence="7 11" id="KW-0378">Hydrolase</keyword>
<evidence type="ECO:0000256" key="2">
    <source>
        <dbReference type="ARBA" id="ARBA00009165"/>
    </source>
</evidence>
<keyword evidence="6" id="KW-0812">Transmembrane</keyword>
<evidence type="ECO:0000256" key="5">
    <source>
        <dbReference type="ARBA" id="ARBA00022670"/>
    </source>
</evidence>
<protein>
    <recommendedName>
        <fullName evidence="3 11">Protease PrsW</fullName>
        <ecNumber evidence="11">3.4.-.-</ecNumber>
    </recommendedName>
    <alternativeName>
        <fullName evidence="10 11">Protease responsible for activating sigma-W</fullName>
    </alternativeName>
</protein>
<evidence type="ECO:0000256" key="4">
    <source>
        <dbReference type="ARBA" id="ARBA00022475"/>
    </source>
</evidence>
<evidence type="ECO:0000256" key="10">
    <source>
        <dbReference type="ARBA" id="ARBA00030345"/>
    </source>
</evidence>
<dbReference type="NCBIfam" id="NF033739">
    <property type="entry name" value="intramemb_PrsW"/>
    <property type="match status" value="1"/>
</dbReference>
<comment type="similarity">
    <text evidence="2 11">Belongs to the protease PrsW family.</text>
</comment>
<accession>A0A1X7JHN3</accession>
<evidence type="ECO:0000256" key="1">
    <source>
        <dbReference type="ARBA" id="ARBA00004651"/>
    </source>
</evidence>
<dbReference type="EMBL" id="FXAZ01000001">
    <property type="protein sequence ID" value="SMG27299.1"/>
    <property type="molecule type" value="Genomic_DNA"/>
</dbReference>
<reference evidence="12 13" key="1">
    <citation type="submission" date="2017-04" db="EMBL/GenBank/DDBJ databases">
        <authorList>
            <person name="Afonso C.L."/>
            <person name="Miller P.J."/>
            <person name="Scott M.A."/>
            <person name="Spackman E."/>
            <person name="Goraichik I."/>
            <person name="Dimitrov K.M."/>
            <person name="Suarez D.L."/>
            <person name="Swayne D.E."/>
        </authorList>
    </citation>
    <scope>NUCLEOTIDE SEQUENCE [LARGE SCALE GENOMIC DNA]</scope>
    <source>
        <strain evidence="12 13">11</strain>
    </source>
</reference>
<evidence type="ECO:0000256" key="8">
    <source>
        <dbReference type="ARBA" id="ARBA00022989"/>
    </source>
</evidence>
<dbReference type="Proteomes" id="UP000193834">
    <property type="component" value="Unassembled WGS sequence"/>
</dbReference>
<keyword evidence="4 11" id="KW-1003">Cell membrane</keyword>